<dbReference type="HOGENOM" id="CLU_2823865_0_0_6"/>
<evidence type="ECO:0000313" key="1">
    <source>
        <dbReference type="EMBL" id="EIC31562.1"/>
    </source>
</evidence>
<sequence length="71" mass="8510">MLLHEQIIEEIKHIPAEKLAEVYDLIHYFRLGLQREKEQQNTARTYPLRGTKIRYSEPTESVALNDWESLR</sequence>
<keyword evidence="2" id="KW-1185">Reference proteome</keyword>
<evidence type="ECO:0008006" key="3">
    <source>
        <dbReference type="Google" id="ProtNLM"/>
    </source>
</evidence>
<proteinExistence type="predicted"/>
<evidence type="ECO:0000313" key="2">
    <source>
        <dbReference type="Proteomes" id="UP000005090"/>
    </source>
</evidence>
<dbReference type="Proteomes" id="UP000005090">
    <property type="component" value="Chromosome"/>
</dbReference>
<protein>
    <recommendedName>
        <fullName evidence="3">DUF2281 domain-containing protein</fullName>
    </recommendedName>
</protein>
<accession>H8GJ55</accession>
<gene>
    <name evidence="1" type="ORF">Metal_3926</name>
</gene>
<name>H8GJ55_METAL</name>
<dbReference type="AlphaFoldDB" id="H8GJ55"/>
<organism evidence="1 2">
    <name type="scientific">Methylomicrobium album BG8</name>
    <dbReference type="NCBI Taxonomy" id="686340"/>
    <lineage>
        <taxon>Bacteria</taxon>
        <taxon>Pseudomonadati</taxon>
        <taxon>Pseudomonadota</taxon>
        <taxon>Gammaproteobacteria</taxon>
        <taxon>Methylococcales</taxon>
        <taxon>Methylococcaceae</taxon>
        <taxon>Methylomicrobium</taxon>
    </lineage>
</organism>
<dbReference type="RefSeq" id="WP_005374991.1">
    <property type="nucleotide sequence ID" value="NZ_CM001475.1"/>
</dbReference>
<dbReference type="STRING" id="686340.Metal_3926"/>
<reference evidence="1 2" key="1">
    <citation type="journal article" date="2013" name="Genome Announc.">
        <title>Genome Sequence of the Obligate Gammaproteobacterial Methanotroph Methylomicrobium album Strain BG8.</title>
        <authorList>
            <person name="Kits K.D."/>
            <person name="Kalyuzhnaya M.G."/>
            <person name="Klotz M.G."/>
            <person name="Jetten M.S."/>
            <person name="Op den Camp H.J."/>
            <person name="Vuilleumier S."/>
            <person name="Bringel F."/>
            <person name="Dispirito A.A."/>
            <person name="Murrell J.C."/>
            <person name="Bruce D."/>
            <person name="Cheng J.F."/>
            <person name="Copeland A."/>
            <person name="Goodwin L."/>
            <person name="Hauser L."/>
            <person name="Lajus A."/>
            <person name="Land M.L."/>
            <person name="Lapidus A."/>
            <person name="Lucas S."/>
            <person name="Medigue C."/>
            <person name="Pitluck S."/>
            <person name="Woyke T."/>
            <person name="Zeytun A."/>
            <person name="Stein L.Y."/>
        </authorList>
    </citation>
    <scope>NUCLEOTIDE SEQUENCE [LARGE SCALE GENOMIC DNA]</scope>
    <source>
        <strain evidence="1 2">BG8</strain>
    </source>
</reference>
<dbReference type="EMBL" id="CM001475">
    <property type="protein sequence ID" value="EIC31562.1"/>
    <property type="molecule type" value="Genomic_DNA"/>
</dbReference>